<dbReference type="SMART" id="SM00530">
    <property type="entry name" value="HTH_XRE"/>
    <property type="match status" value="1"/>
</dbReference>
<dbReference type="AlphaFoldDB" id="E3JAE6"/>
<protein>
    <submittedName>
        <fullName evidence="2">Helix-turn-helix domain protein</fullName>
    </submittedName>
</protein>
<name>E3JAE6_PSEI1</name>
<dbReference type="Pfam" id="PF17765">
    <property type="entry name" value="MLTR_LBD"/>
    <property type="match status" value="1"/>
</dbReference>
<dbReference type="InterPro" id="IPR001387">
    <property type="entry name" value="Cro/C1-type_HTH"/>
</dbReference>
<dbReference type="SUPFAM" id="SSF47413">
    <property type="entry name" value="lambda repressor-like DNA-binding domains"/>
    <property type="match status" value="1"/>
</dbReference>
<proteinExistence type="predicted"/>
<sequence>MNGMATELGEFLRTRRAAVSPEDVGLVSYGARRVPGLRREELAHLAGVSPTYYTRLEQSDQHNASDGVIDALARALALTDAEHAHLRRLAHPAPRPPRRSRVERPRPSAVGLIRSAPGPALIVCHRNDVLAWNELGHRLVGAGQPFEQPDDVRNRPNFARMFFLEPGGRDLYAEPDQMARNLVGFLRLSSGLHPDDHQLSCLVGELVQRSDTFAALWAKHPVMDCGHGVKKFQHPLVGRLDLAYEGMTLPDTSHRMVLYHAEPGTPSADALALLASS</sequence>
<reference evidence="2 3" key="1">
    <citation type="submission" date="2010-10" db="EMBL/GenBank/DDBJ databases">
        <title>Complete sequence of Frankia sp. EuI1c.</title>
        <authorList>
            <consortium name="US DOE Joint Genome Institute"/>
            <person name="Lucas S."/>
            <person name="Copeland A."/>
            <person name="Lapidus A."/>
            <person name="Cheng J.-F."/>
            <person name="Bruce D."/>
            <person name="Goodwin L."/>
            <person name="Pitluck S."/>
            <person name="Chertkov O."/>
            <person name="Detter J.C."/>
            <person name="Han C."/>
            <person name="Tapia R."/>
            <person name="Land M."/>
            <person name="Hauser L."/>
            <person name="Jeffries C."/>
            <person name="Kyrpides N."/>
            <person name="Ivanova N."/>
            <person name="Mikhailova N."/>
            <person name="Beauchemin N."/>
            <person name="Sen A."/>
            <person name="Sur S.A."/>
            <person name="Gtari M."/>
            <person name="Wall L."/>
            <person name="Tisa L."/>
            <person name="Woyke T."/>
        </authorList>
    </citation>
    <scope>NUCLEOTIDE SEQUENCE [LARGE SCALE GENOMIC DNA]</scope>
    <source>
        <strain evidence="3">DSM 45817 / CECT 9037 / EuI1c</strain>
    </source>
</reference>
<dbReference type="Gene3D" id="1.10.260.40">
    <property type="entry name" value="lambda repressor-like DNA-binding domains"/>
    <property type="match status" value="1"/>
</dbReference>
<dbReference type="InParanoid" id="E3JAE6"/>
<evidence type="ECO:0000313" key="3">
    <source>
        <dbReference type="Proteomes" id="UP000002484"/>
    </source>
</evidence>
<accession>E3JAE6</accession>
<dbReference type="GO" id="GO:0003677">
    <property type="term" value="F:DNA binding"/>
    <property type="evidence" value="ECO:0007669"/>
    <property type="project" value="InterPro"/>
</dbReference>
<feature type="domain" description="HTH cro/C1-type" evidence="1">
    <location>
        <begin position="36"/>
        <end position="83"/>
    </location>
</feature>
<organism evidence="2 3">
    <name type="scientific">Pseudofrankia inefficax (strain DSM 45817 / CECT 9037 / DDB 130130 / EuI1c)</name>
    <name type="common">Frankia inefficax</name>
    <dbReference type="NCBI Taxonomy" id="298654"/>
    <lineage>
        <taxon>Bacteria</taxon>
        <taxon>Bacillati</taxon>
        <taxon>Actinomycetota</taxon>
        <taxon>Actinomycetes</taxon>
        <taxon>Frankiales</taxon>
        <taxon>Frankiaceae</taxon>
        <taxon>Pseudofrankia</taxon>
    </lineage>
</organism>
<dbReference type="KEGG" id="fri:FraEuI1c_2972"/>
<dbReference type="InterPro" id="IPR010982">
    <property type="entry name" value="Lambda_DNA-bd_dom_sf"/>
</dbReference>
<dbReference type="RefSeq" id="WP_013424115.1">
    <property type="nucleotide sequence ID" value="NC_014666.1"/>
</dbReference>
<dbReference type="InterPro" id="IPR041413">
    <property type="entry name" value="MLTR_LBD"/>
</dbReference>
<dbReference type="EMBL" id="CP002299">
    <property type="protein sequence ID" value="ADP80997.1"/>
    <property type="molecule type" value="Genomic_DNA"/>
</dbReference>
<evidence type="ECO:0000259" key="1">
    <source>
        <dbReference type="PROSITE" id="PS50943"/>
    </source>
</evidence>
<dbReference type="CDD" id="cd00093">
    <property type="entry name" value="HTH_XRE"/>
    <property type="match status" value="1"/>
</dbReference>
<evidence type="ECO:0000313" key="2">
    <source>
        <dbReference type="EMBL" id="ADP80997.1"/>
    </source>
</evidence>
<gene>
    <name evidence="2" type="ordered locus">FraEuI1c_2972</name>
</gene>
<dbReference type="Gene3D" id="3.30.450.180">
    <property type="match status" value="1"/>
</dbReference>
<dbReference type="eggNOG" id="COG1396">
    <property type="taxonomic scope" value="Bacteria"/>
</dbReference>
<dbReference type="PANTHER" id="PTHR35010">
    <property type="entry name" value="BLL4672 PROTEIN-RELATED"/>
    <property type="match status" value="1"/>
</dbReference>
<dbReference type="OrthoDB" id="3806821at2"/>
<dbReference type="HOGENOM" id="CLU_057862_1_0_11"/>
<dbReference type="Pfam" id="PF13560">
    <property type="entry name" value="HTH_31"/>
    <property type="match status" value="1"/>
</dbReference>
<dbReference type="STRING" id="298654.FraEuI1c_2972"/>
<dbReference type="PROSITE" id="PS50943">
    <property type="entry name" value="HTH_CROC1"/>
    <property type="match status" value="1"/>
</dbReference>
<dbReference type="Proteomes" id="UP000002484">
    <property type="component" value="Chromosome"/>
</dbReference>
<keyword evidence="3" id="KW-1185">Reference proteome</keyword>
<dbReference type="PANTHER" id="PTHR35010:SF2">
    <property type="entry name" value="BLL4672 PROTEIN"/>
    <property type="match status" value="1"/>
</dbReference>